<feature type="region of interest" description="Disordered" evidence="1">
    <location>
        <begin position="32"/>
        <end position="51"/>
    </location>
</feature>
<gene>
    <name evidence="2" type="ORF">CesoFtcFv8_013467</name>
</gene>
<dbReference type="EMBL" id="JAULUE010002056">
    <property type="protein sequence ID" value="KAK5889891.1"/>
    <property type="molecule type" value="Genomic_DNA"/>
</dbReference>
<feature type="region of interest" description="Disordered" evidence="1">
    <location>
        <begin position="1"/>
        <end position="22"/>
    </location>
</feature>
<organism evidence="2 3">
    <name type="scientific">Champsocephalus esox</name>
    <name type="common">pike icefish</name>
    <dbReference type="NCBI Taxonomy" id="159716"/>
    <lineage>
        <taxon>Eukaryota</taxon>
        <taxon>Metazoa</taxon>
        <taxon>Chordata</taxon>
        <taxon>Craniata</taxon>
        <taxon>Vertebrata</taxon>
        <taxon>Euteleostomi</taxon>
        <taxon>Actinopterygii</taxon>
        <taxon>Neopterygii</taxon>
        <taxon>Teleostei</taxon>
        <taxon>Neoteleostei</taxon>
        <taxon>Acanthomorphata</taxon>
        <taxon>Eupercaria</taxon>
        <taxon>Perciformes</taxon>
        <taxon>Notothenioidei</taxon>
        <taxon>Channichthyidae</taxon>
        <taxon>Champsocephalus</taxon>
    </lineage>
</organism>
<accession>A0AAN8BQV2</accession>
<dbReference type="Proteomes" id="UP001335648">
    <property type="component" value="Unassembled WGS sequence"/>
</dbReference>
<sequence>MKDCALLGGNRQTRRKHPADLDRSLLSVNGLRPGGLATHSEAGASEPFPSRQDESARCLNKLRRRSICQFACLRSAK</sequence>
<reference evidence="2 3" key="1">
    <citation type="journal article" date="2023" name="Mol. Biol. Evol.">
        <title>Genomics of Secondarily Temperate Adaptation in the Only Non-Antarctic Icefish.</title>
        <authorList>
            <person name="Rivera-Colon A.G."/>
            <person name="Rayamajhi N."/>
            <person name="Minhas B.F."/>
            <person name="Madrigal G."/>
            <person name="Bilyk K.T."/>
            <person name="Yoon V."/>
            <person name="Hune M."/>
            <person name="Gregory S."/>
            <person name="Cheng C.H.C."/>
            <person name="Catchen J.M."/>
        </authorList>
    </citation>
    <scope>NUCLEOTIDE SEQUENCE [LARGE SCALE GENOMIC DNA]</scope>
    <source>
        <strain evidence="2">JC2023a</strain>
    </source>
</reference>
<proteinExistence type="predicted"/>
<protein>
    <submittedName>
        <fullName evidence="2">Uncharacterized protein</fullName>
    </submittedName>
</protein>
<evidence type="ECO:0000313" key="2">
    <source>
        <dbReference type="EMBL" id="KAK5889891.1"/>
    </source>
</evidence>
<comment type="caution">
    <text evidence="2">The sequence shown here is derived from an EMBL/GenBank/DDBJ whole genome shotgun (WGS) entry which is preliminary data.</text>
</comment>
<dbReference type="AlphaFoldDB" id="A0AAN8BQV2"/>
<evidence type="ECO:0000256" key="1">
    <source>
        <dbReference type="SAM" id="MobiDB-lite"/>
    </source>
</evidence>
<name>A0AAN8BQV2_9TELE</name>
<evidence type="ECO:0000313" key="3">
    <source>
        <dbReference type="Proteomes" id="UP001335648"/>
    </source>
</evidence>
<keyword evidence="3" id="KW-1185">Reference proteome</keyword>